<dbReference type="EMBL" id="FTNZ01000005">
    <property type="protein sequence ID" value="SIS36413.1"/>
    <property type="molecule type" value="Genomic_DNA"/>
</dbReference>
<protein>
    <submittedName>
        <fullName evidence="3">Uncharacterized protein YigE, DUF2233 family</fullName>
    </submittedName>
</protein>
<organism evidence="3 4">
    <name type="scientific">Chryseobacterium joostei</name>
    <dbReference type="NCBI Taxonomy" id="112234"/>
    <lineage>
        <taxon>Bacteria</taxon>
        <taxon>Pseudomonadati</taxon>
        <taxon>Bacteroidota</taxon>
        <taxon>Flavobacteriia</taxon>
        <taxon>Flavobacteriales</taxon>
        <taxon>Weeksellaceae</taxon>
        <taxon>Chryseobacterium group</taxon>
        <taxon>Chryseobacterium</taxon>
    </lineage>
</organism>
<proteinExistence type="predicted"/>
<reference evidence="2 5" key="2">
    <citation type="submission" date="2018-11" db="EMBL/GenBank/DDBJ databases">
        <title>Proposal to divide the Flavobacteriaceae and reorganize its genera based on Amino Acid Identity values calculated from whole genome sequences.</title>
        <authorList>
            <person name="Nicholson A.C."/>
            <person name="Gulvik C.A."/>
            <person name="Whitney A.M."/>
            <person name="Humrighouse B.W."/>
            <person name="Bell M."/>
            <person name="Holmes B."/>
            <person name="Steigerwalt A.G."/>
            <person name="Villarma A."/>
            <person name="Sheth M."/>
            <person name="Batra D."/>
            <person name="Pryor J."/>
            <person name="Bernardet J.-F."/>
            <person name="Hugo C."/>
            <person name="Kampfer P."/>
            <person name="Newman J."/>
            <person name="McQuiston J.R."/>
        </authorList>
    </citation>
    <scope>NUCLEOTIDE SEQUENCE [LARGE SCALE GENOMIC DNA]</scope>
    <source>
        <strain evidence="2 5">DSM 16927</strain>
    </source>
</reference>
<evidence type="ECO:0000313" key="4">
    <source>
        <dbReference type="Proteomes" id="UP000186106"/>
    </source>
</evidence>
<sequence>MQIKYHHLLSLLLLLCLCCKEKIQDENRFVIYQVNPKKQNLKFYWKNDKNEILKNIDHLKNEVEAKNEKLVFAMNGGMFEPDQSPKGLYIEDFKILKSIDTLQGSGNFYLQPNGVFYVNQNNQPGISETKKYIQNTGIKYATQSGPMLLMDGKINPIFQKDSKNLNIRNGVGILENGEIIFAMSKKEVNFYSLAELFKEMGCKNALYLDGYVSRAYLPEKNWIQKDGNFGVIIGVTEPK</sequence>
<evidence type="ECO:0000313" key="3">
    <source>
        <dbReference type="EMBL" id="SIS36413.1"/>
    </source>
</evidence>
<accession>A0A1N7IH50</accession>
<dbReference type="STRING" id="112234.SAMN05421768_105257"/>
<name>A0A1N7IH50_9FLAO</name>
<reference evidence="3 4" key="1">
    <citation type="submission" date="2017-01" db="EMBL/GenBank/DDBJ databases">
        <authorList>
            <person name="Mah S.A."/>
            <person name="Swanson W.J."/>
            <person name="Moy G.W."/>
            <person name="Vacquier V.D."/>
        </authorList>
    </citation>
    <scope>NUCLEOTIDE SEQUENCE [LARGE SCALE GENOMIC DNA]</scope>
    <source>
        <strain evidence="3 4">DSM 16927</strain>
    </source>
</reference>
<gene>
    <name evidence="2" type="ORF">EG359_11665</name>
    <name evidence="3" type="ORF">SAMN05421768_105257</name>
</gene>
<dbReference type="Proteomes" id="UP000186106">
    <property type="component" value="Unassembled WGS sequence"/>
</dbReference>
<feature type="domain" description="Phosphodiester glycosidase" evidence="1">
    <location>
        <begin position="69"/>
        <end position="217"/>
    </location>
</feature>
<dbReference type="KEGG" id="cjt:EG359_11665"/>
<dbReference type="AlphaFoldDB" id="A0A1N7IH50"/>
<dbReference type="Pfam" id="PF09992">
    <property type="entry name" value="NAGPA"/>
    <property type="match status" value="1"/>
</dbReference>
<dbReference type="OrthoDB" id="5515706at2"/>
<evidence type="ECO:0000313" key="2">
    <source>
        <dbReference type="EMBL" id="AZB00241.1"/>
    </source>
</evidence>
<dbReference type="Proteomes" id="UP000279541">
    <property type="component" value="Chromosome"/>
</dbReference>
<dbReference type="RefSeq" id="WP_076354846.1">
    <property type="nucleotide sequence ID" value="NZ_CP033926.1"/>
</dbReference>
<dbReference type="EMBL" id="CP033926">
    <property type="protein sequence ID" value="AZB00241.1"/>
    <property type="molecule type" value="Genomic_DNA"/>
</dbReference>
<evidence type="ECO:0000259" key="1">
    <source>
        <dbReference type="Pfam" id="PF09992"/>
    </source>
</evidence>
<keyword evidence="5" id="KW-1185">Reference proteome</keyword>
<evidence type="ECO:0000313" key="5">
    <source>
        <dbReference type="Proteomes" id="UP000279541"/>
    </source>
</evidence>
<dbReference type="InterPro" id="IPR018711">
    <property type="entry name" value="NAGPA"/>
</dbReference>